<dbReference type="InterPro" id="IPR056305">
    <property type="entry name" value="Ig_CFAP65_10th"/>
</dbReference>
<dbReference type="PANTHER" id="PTHR46127:SF1">
    <property type="entry name" value="CILIA- AND FLAGELLA-ASSOCIATED PROTEIN 65"/>
    <property type="match status" value="1"/>
</dbReference>
<organism evidence="5 6">
    <name type="scientific">Paramuricea clavata</name>
    <name type="common">Red gorgonian</name>
    <name type="synonym">Violescent sea-whip</name>
    <dbReference type="NCBI Taxonomy" id="317549"/>
    <lineage>
        <taxon>Eukaryota</taxon>
        <taxon>Metazoa</taxon>
        <taxon>Cnidaria</taxon>
        <taxon>Anthozoa</taxon>
        <taxon>Octocorallia</taxon>
        <taxon>Malacalcyonacea</taxon>
        <taxon>Plexauridae</taxon>
        <taxon>Paramuricea</taxon>
    </lineage>
</organism>
<dbReference type="InterPro" id="IPR052614">
    <property type="entry name" value="CFAP65"/>
</dbReference>
<dbReference type="EMBL" id="CACRXK020001469">
    <property type="protein sequence ID" value="CAB3989342.1"/>
    <property type="molecule type" value="Genomic_DNA"/>
</dbReference>
<name>A0A6S7GIH5_PARCT</name>
<dbReference type="AlphaFoldDB" id="A0A6S7GIH5"/>
<dbReference type="PANTHER" id="PTHR46127">
    <property type="entry name" value="CILIA- AND FLAGELLA-ASSOCIATED PROTEIN 65"/>
    <property type="match status" value="1"/>
</dbReference>
<dbReference type="GO" id="GO:0031514">
    <property type="term" value="C:motile cilium"/>
    <property type="evidence" value="ECO:0007669"/>
    <property type="project" value="UniProtKB-SubCell"/>
</dbReference>
<evidence type="ECO:0000256" key="1">
    <source>
        <dbReference type="SAM" id="MobiDB-lite"/>
    </source>
</evidence>
<feature type="domain" description="CFAP65 eight Ig-like" evidence="4">
    <location>
        <begin position="14"/>
        <end position="66"/>
    </location>
</feature>
<feature type="domain" description="CFAP65-like ninth Ig-like" evidence="3">
    <location>
        <begin position="69"/>
        <end position="250"/>
    </location>
</feature>
<dbReference type="Proteomes" id="UP001152795">
    <property type="component" value="Unassembled WGS sequence"/>
</dbReference>
<dbReference type="GO" id="GO:0005737">
    <property type="term" value="C:cytoplasm"/>
    <property type="evidence" value="ECO:0007669"/>
    <property type="project" value="UniProtKB-SubCell"/>
</dbReference>
<dbReference type="InterPro" id="IPR056344">
    <property type="entry name" value="Ig_CFAP65-like_9th"/>
</dbReference>
<protein>
    <recommendedName>
        <fullName evidence="7">Coiled-coil domain-containing protein 108</fullName>
    </recommendedName>
</protein>
<dbReference type="OrthoDB" id="415597at2759"/>
<dbReference type="Gene3D" id="2.60.40.10">
    <property type="entry name" value="Immunoglobulins"/>
    <property type="match status" value="3"/>
</dbReference>
<feature type="domain" description="CFAP65 tenth Ig-like" evidence="2">
    <location>
        <begin position="254"/>
        <end position="372"/>
    </location>
</feature>
<gene>
    <name evidence="5" type="ORF">PACLA_8A088045</name>
</gene>
<evidence type="ECO:0000259" key="4">
    <source>
        <dbReference type="Pfam" id="PF25248"/>
    </source>
</evidence>
<dbReference type="InterPro" id="IPR013783">
    <property type="entry name" value="Ig-like_fold"/>
</dbReference>
<proteinExistence type="predicted"/>
<dbReference type="Pfam" id="PF24291">
    <property type="entry name" value="Ig_CFAP65"/>
    <property type="match status" value="1"/>
</dbReference>
<evidence type="ECO:0000259" key="3">
    <source>
        <dbReference type="Pfam" id="PF24816"/>
    </source>
</evidence>
<dbReference type="Pfam" id="PF25248">
    <property type="entry name" value="Ig_CFAP65_8th"/>
    <property type="match status" value="1"/>
</dbReference>
<comment type="caution">
    <text evidence="5">The sequence shown here is derived from an EMBL/GenBank/DDBJ whole genome shotgun (WGS) entry which is preliminary data.</text>
</comment>
<keyword evidence="6" id="KW-1185">Reference proteome</keyword>
<evidence type="ECO:0000259" key="2">
    <source>
        <dbReference type="Pfam" id="PF24291"/>
    </source>
</evidence>
<feature type="compositionally biased region" description="Polar residues" evidence="1">
    <location>
        <begin position="563"/>
        <end position="574"/>
    </location>
</feature>
<evidence type="ECO:0008006" key="7">
    <source>
        <dbReference type="Google" id="ProtNLM"/>
    </source>
</evidence>
<feature type="region of interest" description="Disordered" evidence="1">
    <location>
        <begin position="548"/>
        <end position="575"/>
    </location>
</feature>
<sequence length="790" mass="88049">MFFLPGVDEIGHDVLPARTNKSIHVKARPRRRTTYKTNINYQVIALQDKPESICDTSTLCCVTVHGVYPTLTVQDIRATGSAETYSKVQLWNLFSLESFNSVLDSDPQPVEAMSSAATRYSDRRRKPVSTRAVVGFAFGSAGCGSRSTVFYLSLLNSGSVPAEWTFLFPNDLQLELEYWAETGEYSSEELQQMQTIGHHLFSVEPSSGTLAAGHSQTVILRYKHSIVGINRLPVLFKITRGREVLLNFSGVTVKADQPFVQFSSNNFMFAPVPVGLATPPIQDYAFYNGGSVNATYEIDLTPLDELHKENYGCEIFTCLNPTGTIAPGKTALIHWVFEPLEAKTYIIDIPIRILGCETSLVTFTGIGYDDRVMGKTLYLGQHIVDIPTRQIASVGSQLSSLSEERLHLGLVPLRTKKTRVIFLSNNHSEHTISYRWILEDSPEQNVVEIHPQYGIIKPRGDVVLKISFFSSGSPSLHDIDLMCEITDETLMDVYNTKLQEWSALQEEQRHTFTITEKDIAEETMKKSARKDEAMKRLSKSEGDLKKFAALPPIGSGKARNRARSGNENAKSSQVPVAPKPFSLHLSVTAQTLEAGDVQIDRDMLAITSALMRKHTVRNNSETETSVTTSSRDELRVVTEALSVVLRGLLDDENFHADIQSLAEEPIPYFRQYQTVDNAPRTSSVGFFDEMDLDVMHPNLKNIPIVTICPNTPTVESLSSPNDVFEQIFPEQDVNLVTNEIRSSSEFATLAEEVLENTICNLMWEANLGEVNLTTRPRVIALPPSRGKTNL</sequence>
<reference evidence="5" key="1">
    <citation type="submission" date="2020-04" db="EMBL/GenBank/DDBJ databases">
        <authorList>
            <person name="Alioto T."/>
            <person name="Alioto T."/>
            <person name="Gomez Garrido J."/>
        </authorList>
    </citation>
    <scope>NUCLEOTIDE SEQUENCE</scope>
    <source>
        <strain evidence="5">A484AB</strain>
    </source>
</reference>
<dbReference type="Pfam" id="PF24816">
    <property type="entry name" value="Ig_CFAP65__9th"/>
    <property type="match status" value="1"/>
</dbReference>
<evidence type="ECO:0000313" key="6">
    <source>
        <dbReference type="Proteomes" id="UP001152795"/>
    </source>
</evidence>
<dbReference type="InterPro" id="IPR057467">
    <property type="entry name" value="Ig_CFAP65_8th"/>
</dbReference>
<accession>A0A6S7GIH5</accession>
<evidence type="ECO:0000313" key="5">
    <source>
        <dbReference type="EMBL" id="CAB3989342.1"/>
    </source>
</evidence>